<evidence type="ECO:0000313" key="1">
    <source>
        <dbReference type="EMBL" id="CCG80952.1"/>
    </source>
</evidence>
<dbReference type="EMBL" id="CAHR02000020">
    <property type="protein sequence ID" value="CCG80952.1"/>
    <property type="molecule type" value="Genomic_DNA"/>
</dbReference>
<reference evidence="1 2" key="1">
    <citation type="journal article" date="2013" name="MBio">
        <title>Genome sequencing of the plant pathogen Taphrina deformans, the causal agent of peach leaf curl.</title>
        <authorList>
            <person name="Cisse O.H."/>
            <person name="Almeida J.M.G.C.F."/>
            <person name="Fonseca A."/>
            <person name="Kumar A.A."/>
            <person name="Salojaervi J."/>
            <person name="Overmyer K."/>
            <person name="Hauser P.M."/>
            <person name="Pagni M."/>
        </authorList>
    </citation>
    <scope>NUCLEOTIDE SEQUENCE [LARGE SCALE GENOMIC DNA]</scope>
    <source>
        <strain evidence="2">PYCC 5710 / ATCC 11124 / CBS 356.35 / IMI 108563 / JCM 9778 / NBRC 8474</strain>
    </source>
</reference>
<dbReference type="OrthoDB" id="275936at2759"/>
<dbReference type="PANTHER" id="PTHR37845:SF1">
    <property type="entry name" value="SEQUENCE ORPHAN"/>
    <property type="match status" value="1"/>
</dbReference>
<dbReference type="VEuPathDB" id="FungiDB:TAPDE_000616"/>
<dbReference type="STRING" id="1097556.R4X6V7"/>
<dbReference type="InterPro" id="IPR038781">
    <property type="entry name" value="C365.16-ike"/>
</dbReference>
<dbReference type="PANTHER" id="PTHR37845">
    <property type="entry name" value="SEQUENCE ORPHAN"/>
    <property type="match status" value="1"/>
</dbReference>
<organism evidence="1 2">
    <name type="scientific">Taphrina deformans (strain PYCC 5710 / ATCC 11124 / CBS 356.35 / IMI 108563 / JCM 9778 / NBRC 8474)</name>
    <name type="common">Peach leaf curl fungus</name>
    <name type="synonym">Lalaria deformans</name>
    <dbReference type="NCBI Taxonomy" id="1097556"/>
    <lineage>
        <taxon>Eukaryota</taxon>
        <taxon>Fungi</taxon>
        <taxon>Dikarya</taxon>
        <taxon>Ascomycota</taxon>
        <taxon>Taphrinomycotina</taxon>
        <taxon>Taphrinomycetes</taxon>
        <taxon>Taphrinales</taxon>
        <taxon>Taphrinaceae</taxon>
        <taxon>Taphrina</taxon>
    </lineage>
</organism>
<dbReference type="AlphaFoldDB" id="R4X6V7"/>
<dbReference type="GO" id="GO:0005739">
    <property type="term" value="C:mitochondrion"/>
    <property type="evidence" value="ECO:0007669"/>
    <property type="project" value="TreeGrafter"/>
</dbReference>
<keyword evidence="2" id="KW-1185">Reference proteome</keyword>
<comment type="caution">
    <text evidence="1">The sequence shown here is derived from an EMBL/GenBank/DDBJ whole genome shotgun (WGS) entry which is preliminary data.</text>
</comment>
<accession>R4X6V7</accession>
<gene>
    <name evidence="1" type="ORF">TAPDE_000616</name>
</gene>
<protein>
    <submittedName>
        <fullName evidence="1">Uncharacterized membrane protein C365.16</fullName>
    </submittedName>
</protein>
<dbReference type="eggNOG" id="ENOG502QWAD">
    <property type="taxonomic scope" value="Eukaryota"/>
</dbReference>
<proteinExistence type="predicted"/>
<evidence type="ECO:0000313" key="2">
    <source>
        <dbReference type="Proteomes" id="UP000013776"/>
    </source>
</evidence>
<name>R4X6V7_TAPDE</name>
<sequence>MSDLLTRLCVDVCSAGISAAAISPVIFVIDKSIMEATSGKANSIKASIKASTTSFLTKPRAFLSSVPFLLLYSVYTATYCTANIVDTVSHIDAKDAQSWARQTTGYGKFLATTTVNLSACVYKDMRYAKFYGVGAPRKMPLASLMLFSARDSLTVFASFNIPVLLAPMLGLNVAQILTPCAMQFISTPLHLLGLDIYNRTGQTMQNRLVTVRAGYWRSSFARICRILPAFGVGGVLNRNLREAGMVRASAVPSLS</sequence>
<dbReference type="Proteomes" id="UP000013776">
    <property type="component" value="Unassembled WGS sequence"/>
</dbReference>